<evidence type="ECO:0000259" key="1">
    <source>
        <dbReference type="Pfam" id="PF00534"/>
    </source>
</evidence>
<dbReference type="Gene3D" id="3.40.50.2000">
    <property type="entry name" value="Glycogen Phosphorylase B"/>
    <property type="match status" value="2"/>
</dbReference>
<evidence type="ECO:0000259" key="2">
    <source>
        <dbReference type="Pfam" id="PF13439"/>
    </source>
</evidence>
<reference evidence="3 4" key="1">
    <citation type="submission" date="2018-05" db="EMBL/GenBank/DDBJ databases">
        <title>Genomic Encyclopedia of Type Strains, Phase IV (KMG-IV): sequencing the most valuable type-strain genomes for metagenomic binning, comparative biology and taxonomic classification.</title>
        <authorList>
            <person name="Goeker M."/>
        </authorList>
    </citation>
    <scope>NUCLEOTIDE SEQUENCE [LARGE SCALE GENOMIC DNA]</scope>
    <source>
        <strain evidence="3 4">DSM 24906</strain>
    </source>
</reference>
<dbReference type="Pfam" id="PF13439">
    <property type="entry name" value="Glyco_transf_4"/>
    <property type="match status" value="1"/>
</dbReference>
<dbReference type="GO" id="GO:0016757">
    <property type="term" value="F:glycosyltransferase activity"/>
    <property type="evidence" value="ECO:0007669"/>
    <property type="project" value="InterPro"/>
</dbReference>
<dbReference type="RefSeq" id="WP_158274892.1">
    <property type="nucleotide sequence ID" value="NZ_QGGI01000020.1"/>
</dbReference>
<organism evidence="3 4">
    <name type="scientific">Oceanotoga teriensis</name>
    <dbReference type="NCBI Taxonomy" id="515440"/>
    <lineage>
        <taxon>Bacteria</taxon>
        <taxon>Thermotogati</taxon>
        <taxon>Thermotogota</taxon>
        <taxon>Thermotogae</taxon>
        <taxon>Petrotogales</taxon>
        <taxon>Petrotogaceae</taxon>
        <taxon>Oceanotoga</taxon>
    </lineage>
</organism>
<proteinExistence type="predicted"/>
<protein>
    <submittedName>
        <fullName evidence="3">Glycosyltransferase involved in cell wall biosynthesis</fullName>
    </submittedName>
</protein>
<dbReference type="Proteomes" id="UP000245921">
    <property type="component" value="Unassembled WGS sequence"/>
</dbReference>
<dbReference type="InterPro" id="IPR028098">
    <property type="entry name" value="Glyco_trans_4-like_N"/>
</dbReference>
<dbReference type="SUPFAM" id="SSF53756">
    <property type="entry name" value="UDP-Glycosyltransferase/glycogen phosphorylase"/>
    <property type="match status" value="1"/>
</dbReference>
<evidence type="ECO:0000313" key="3">
    <source>
        <dbReference type="EMBL" id="PWJ88086.1"/>
    </source>
</evidence>
<dbReference type="EMBL" id="QGGI01000020">
    <property type="protein sequence ID" value="PWJ88086.1"/>
    <property type="molecule type" value="Genomic_DNA"/>
</dbReference>
<dbReference type="AlphaFoldDB" id="A0AA45C543"/>
<name>A0AA45C543_9BACT</name>
<dbReference type="PANTHER" id="PTHR12526:SF630">
    <property type="entry name" value="GLYCOSYLTRANSFERASE"/>
    <property type="match status" value="1"/>
</dbReference>
<dbReference type="CDD" id="cd03820">
    <property type="entry name" value="GT4_AmsD-like"/>
    <property type="match status" value="1"/>
</dbReference>
<dbReference type="PANTHER" id="PTHR12526">
    <property type="entry name" value="GLYCOSYLTRANSFERASE"/>
    <property type="match status" value="1"/>
</dbReference>
<gene>
    <name evidence="3" type="ORF">C7380_12024</name>
</gene>
<dbReference type="InterPro" id="IPR001296">
    <property type="entry name" value="Glyco_trans_1"/>
</dbReference>
<accession>A0AA45C543</accession>
<dbReference type="Pfam" id="PF00534">
    <property type="entry name" value="Glycos_transf_1"/>
    <property type="match status" value="1"/>
</dbReference>
<comment type="caution">
    <text evidence="3">The sequence shown here is derived from an EMBL/GenBank/DDBJ whole genome shotgun (WGS) entry which is preliminary data.</text>
</comment>
<feature type="domain" description="Glycosyl transferase family 1" evidence="1">
    <location>
        <begin position="171"/>
        <end position="334"/>
    </location>
</feature>
<sequence>MRKKILFYMNTINRGGAERVLTNLANRFSENYDVVFTTSFETVKEYDLKKSIKRLNLEDGDEGGNFFAKNMRRLFRLRKIIKLENPDLVISFLAEPNFRSILATRFLKVKNIISVRNDPNREYPNFVYRFFAKILYPKADGCVFQTEDAKSWFSEKIQKKSKIILNQVDEKFYNVKNDEKRSNIVTVGRLQEQKNHNILIKAFSKIVDKFPDEKLLLYGDGDKKEELMNLVKSLNLEDRVFFMGVKENIEEEIKNAKIFVLSSDYEGMPNALMEAMVLNIPVISTDCPCGGPKYLINHGEDGFLFKVGDVEELVVYLTKLLENDKLLDKFSNNLKIKSKDFTPDKIFKDWEDYVLKVME</sequence>
<evidence type="ECO:0000313" key="4">
    <source>
        <dbReference type="Proteomes" id="UP000245921"/>
    </source>
</evidence>
<keyword evidence="4" id="KW-1185">Reference proteome</keyword>
<feature type="domain" description="Glycosyltransferase subfamily 4-like N-terminal" evidence="2">
    <location>
        <begin position="15"/>
        <end position="170"/>
    </location>
</feature>